<comment type="subcellular location">
    <subcellularLocation>
        <location evidence="1">Secreted</location>
    </subcellularLocation>
</comment>
<feature type="domain" description="Pacifastin" evidence="8">
    <location>
        <begin position="400"/>
        <end position="434"/>
    </location>
</feature>
<evidence type="ECO:0000256" key="7">
    <source>
        <dbReference type="PROSITE-ProRule" id="PRU00776"/>
    </source>
</evidence>
<organism evidence="9 10">
    <name type="scientific">Trichomalopsis sarcophagae</name>
    <dbReference type="NCBI Taxonomy" id="543379"/>
    <lineage>
        <taxon>Eukaryota</taxon>
        <taxon>Metazoa</taxon>
        <taxon>Ecdysozoa</taxon>
        <taxon>Arthropoda</taxon>
        <taxon>Hexapoda</taxon>
        <taxon>Insecta</taxon>
        <taxon>Pterygota</taxon>
        <taxon>Neoptera</taxon>
        <taxon>Endopterygota</taxon>
        <taxon>Hymenoptera</taxon>
        <taxon>Apocrita</taxon>
        <taxon>Proctotrupomorpha</taxon>
        <taxon>Chalcidoidea</taxon>
        <taxon>Pteromalidae</taxon>
        <taxon>Pteromalinae</taxon>
        <taxon>Trichomalopsis</taxon>
    </lineage>
</organism>
<dbReference type="SUPFAM" id="SSF57283">
    <property type="entry name" value="PMP inhibitors"/>
    <property type="match status" value="7"/>
</dbReference>
<dbReference type="InterPro" id="IPR036201">
    <property type="entry name" value="Pacifastin_dom_sf"/>
</dbReference>
<proteinExistence type="inferred from homology"/>
<dbReference type="Pfam" id="PF05375">
    <property type="entry name" value="Pacifastin_I"/>
    <property type="match status" value="7"/>
</dbReference>
<dbReference type="GO" id="GO:0004867">
    <property type="term" value="F:serine-type endopeptidase inhibitor activity"/>
    <property type="evidence" value="ECO:0007669"/>
    <property type="project" value="UniProtKB-UniRule"/>
</dbReference>
<sequence length="434" mass="47791">MIDEYKIIYDGEDPFGLALLSLALVVAASASPLLNGYKQGDKCPAKQFFDDCNRCVCSNDGHSAACTRKACPPDFESRSVPELPVVCKYCFYIITFIVKKGIKKILLFNNDLLIDGYKHGDECPAEQFYDDCNSCICSADGHSAVCTLMACLPRREARSAPQLPVVDGYKQGDKCPAKQFFDDCNRCVCGNDGHSAACTRKACPPDFESHGYKHGDECPAQQFYNDCNKCACSADGHSAACTLMACPPRREARNFANINNKLFFFLQGSVPELPVVCKYCFYIITFIVKKGIQNILLLSNDSFIDGYKHGDECPAQQFYNDCNRCACSADGHSAACTLMACSPRREAQEYQQGDKCPAQQFFDKCNRCLCAADGHSAACTRMACPPQVDTVPHIDNFDEIKKCTPYQHFQKKCNSCICTSDGASALCTLVACLE</sequence>
<dbReference type="Proteomes" id="UP000215335">
    <property type="component" value="Unassembled WGS sequence"/>
</dbReference>
<feature type="domain" description="Pacifastin" evidence="8">
    <location>
        <begin position="171"/>
        <end position="206"/>
    </location>
</feature>
<comment type="caution">
    <text evidence="7">Lacks conserved residue(s) required for the propagation of feature annotation.</text>
</comment>
<keyword evidence="5 7" id="KW-1015">Disulfide bond</keyword>
<evidence type="ECO:0000256" key="2">
    <source>
        <dbReference type="ARBA" id="ARBA00022525"/>
    </source>
</evidence>
<dbReference type="STRING" id="543379.A0A232ERW8"/>
<dbReference type="PROSITE" id="PS51446">
    <property type="entry name" value="PACIFASTIN"/>
    <property type="match status" value="3"/>
</dbReference>
<evidence type="ECO:0000256" key="3">
    <source>
        <dbReference type="ARBA" id="ARBA00022690"/>
    </source>
</evidence>
<feature type="site" description="Reactive bond" evidence="7">
    <location>
        <begin position="200"/>
        <end position="201"/>
    </location>
</feature>
<keyword evidence="4 7" id="KW-0722">Serine protease inhibitor</keyword>
<keyword evidence="10" id="KW-1185">Reference proteome</keyword>
<evidence type="ECO:0000259" key="8">
    <source>
        <dbReference type="PROSITE" id="PS51446"/>
    </source>
</evidence>
<feature type="domain" description="Pacifastin" evidence="8">
    <location>
        <begin position="39"/>
        <end position="74"/>
    </location>
</feature>
<evidence type="ECO:0000256" key="4">
    <source>
        <dbReference type="ARBA" id="ARBA00022900"/>
    </source>
</evidence>
<gene>
    <name evidence="9" type="ORF">TSAR_015356</name>
</gene>
<protein>
    <recommendedName>
        <fullName evidence="8">Pacifastin domain-containing protein</fullName>
    </recommendedName>
</protein>
<dbReference type="InterPro" id="IPR008037">
    <property type="entry name" value="Pacifastin_dom"/>
</dbReference>
<keyword evidence="3 7" id="KW-0646">Protease inhibitor</keyword>
<accession>A0A232ERW8</accession>
<dbReference type="AlphaFoldDB" id="A0A232ERW8"/>
<feature type="disulfide bond" evidence="7">
    <location>
        <begin position="403"/>
        <end position="418"/>
    </location>
</feature>
<evidence type="ECO:0000313" key="9">
    <source>
        <dbReference type="EMBL" id="OXU21099.1"/>
    </source>
</evidence>
<dbReference type="OrthoDB" id="7691395at2759"/>
<reference evidence="9 10" key="1">
    <citation type="journal article" date="2017" name="Curr. Biol.">
        <title>The Evolution of Venom by Co-option of Single-Copy Genes.</title>
        <authorList>
            <person name="Martinson E.O."/>
            <person name="Mrinalini"/>
            <person name="Kelkar Y.D."/>
            <person name="Chang C.H."/>
            <person name="Werren J.H."/>
        </authorList>
    </citation>
    <scope>NUCLEOTIDE SEQUENCE [LARGE SCALE GENOMIC DNA]</scope>
    <source>
        <strain evidence="9 10">Alberta</strain>
        <tissue evidence="9">Whole body</tissue>
    </source>
</reference>
<name>A0A232ERW8_9HYME</name>
<feature type="site" description="Reactive bond" evidence="7">
    <location>
        <begin position="68"/>
        <end position="69"/>
    </location>
</feature>
<evidence type="ECO:0000256" key="6">
    <source>
        <dbReference type="ARBA" id="ARBA00029459"/>
    </source>
</evidence>
<keyword evidence="2" id="KW-0964">Secreted</keyword>
<dbReference type="GO" id="GO:0005576">
    <property type="term" value="C:extracellular region"/>
    <property type="evidence" value="ECO:0007669"/>
    <property type="project" value="UniProtKB-SubCell"/>
</dbReference>
<comment type="caution">
    <text evidence="9">The sequence shown here is derived from an EMBL/GenBank/DDBJ whole genome shotgun (WGS) entry which is preliminary data.</text>
</comment>
<dbReference type="EMBL" id="NNAY01002542">
    <property type="protein sequence ID" value="OXU21099.1"/>
    <property type="molecule type" value="Genomic_DNA"/>
</dbReference>
<evidence type="ECO:0000256" key="5">
    <source>
        <dbReference type="ARBA" id="ARBA00023157"/>
    </source>
</evidence>
<evidence type="ECO:0000256" key="1">
    <source>
        <dbReference type="ARBA" id="ARBA00004613"/>
    </source>
</evidence>
<evidence type="ECO:0000313" key="10">
    <source>
        <dbReference type="Proteomes" id="UP000215335"/>
    </source>
</evidence>
<comment type="similarity">
    <text evidence="6 7">Belongs to the protease inhibitor I19 family.</text>
</comment>